<evidence type="ECO:0000256" key="1">
    <source>
        <dbReference type="ARBA" id="ARBA00009437"/>
    </source>
</evidence>
<dbReference type="Gene3D" id="1.10.10.10">
    <property type="entry name" value="Winged helix-like DNA-binding domain superfamily/Winged helix DNA-binding domain"/>
    <property type="match status" value="1"/>
</dbReference>
<dbReference type="InterPro" id="IPR036390">
    <property type="entry name" value="WH_DNA-bd_sf"/>
</dbReference>
<proteinExistence type="inferred from homology"/>
<name>K6Y7R4_9ALTE</name>
<protein>
    <submittedName>
        <fullName evidence="6">LysR substrate binding domain protein</fullName>
    </submittedName>
</protein>
<dbReference type="InterPro" id="IPR050950">
    <property type="entry name" value="HTH-type_LysR_regulators"/>
</dbReference>
<dbReference type="GO" id="GO:0003700">
    <property type="term" value="F:DNA-binding transcription factor activity"/>
    <property type="evidence" value="ECO:0007669"/>
    <property type="project" value="InterPro"/>
</dbReference>
<evidence type="ECO:0000313" key="6">
    <source>
        <dbReference type="EMBL" id="GAC14262.1"/>
    </source>
</evidence>
<dbReference type="Pfam" id="PF00126">
    <property type="entry name" value="HTH_1"/>
    <property type="match status" value="1"/>
</dbReference>
<evidence type="ECO:0000313" key="7">
    <source>
        <dbReference type="Proteomes" id="UP000006334"/>
    </source>
</evidence>
<dbReference type="Gene3D" id="3.40.190.290">
    <property type="match status" value="1"/>
</dbReference>
<reference evidence="6 7" key="1">
    <citation type="journal article" date="2017" name="Antonie Van Leeuwenhoek">
        <title>Rhizobium rhizosphaerae sp. nov., a novel species isolated from rice rhizosphere.</title>
        <authorList>
            <person name="Zhao J.J."/>
            <person name="Zhang J."/>
            <person name="Zhang R.J."/>
            <person name="Zhang C.W."/>
            <person name="Yin H.Q."/>
            <person name="Zhang X.X."/>
        </authorList>
    </citation>
    <scope>NUCLEOTIDE SEQUENCE [LARGE SCALE GENOMIC DNA]</scope>
    <source>
        <strain evidence="6 7">E3</strain>
    </source>
</reference>
<accession>K6Y7R4</accession>
<dbReference type="FunFam" id="1.10.10.10:FF:000001">
    <property type="entry name" value="LysR family transcriptional regulator"/>
    <property type="match status" value="1"/>
</dbReference>
<dbReference type="SUPFAM" id="SSF53850">
    <property type="entry name" value="Periplasmic binding protein-like II"/>
    <property type="match status" value="1"/>
</dbReference>
<feature type="domain" description="HTH lysR-type" evidence="5">
    <location>
        <begin position="2"/>
        <end position="59"/>
    </location>
</feature>
<gene>
    <name evidence="6" type="ORF">GLIP_1629</name>
</gene>
<dbReference type="InterPro" id="IPR005119">
    <property type="entry name" value="LysR_subst-bd"/>
</dbReference>
<dbReference type="GO" id="GO:0005829">
    <property type="term" value="C:cytosol"/>
    <property type="evidence" value="ECO:0007669"/>
    <property type="project" value="TreeGrafter"/>
</dbReference>
<dbReference type="STRING" id="1127673.GLIP_1629"/>
<organism evidence="6 7">
    <name type="scientific">Aliiglaciecola lipolytica E3</name>
    <dbReference type="NCBI Taxonomy" id="1127673"/>
    <lineage>
        <taxon>Bacteria</taxon>
        <taxon>Pseudomonadati</taxon>
        <taxon>Pseudomonadota</taxon>
        <taxon>Gammaproteobacteria</taxon>
        <taxon>Alteromonadales</taxon>
        <taxon>Alteromonadaceae</taxon>
        <taxon>Aliiglaciecola</taxon>
    </lineage>
</organism>
<dbReference type="Proteomes" id="UP000006334">
    <property type="component" value="Unassembled WGS sequence"/>
</dbReference>
<evidence type="ECO:0000256" key="3">
    <source>
        <dbReference type="ARBA" id="ARBA00023125"/>
    </source>
</evidence>
<keyword evidence="7" id="KW-1185">Reference proteome</keyword>
<evidence type="ECO:0000259" key="5">
    <source>
        <dbReference type="PROSITE" id="PS50931"/>
    </source>
</evidence>
<evidence type="ECO:0000256" key="4">
    <source>
        <dbReference type="ARBA" id="ARBA00023163"/>
    </source>
</evidence>
<dbReference type="GO" id="GO:0003677">
    <property type="term" value="F:DNA binding"/>
    <property type="evidence" value="ECO:0007669"/>
    <property type="project" value="UniProtKB-KW"/>
</dbReference>
<dbReference type="AlphaFoldDB" id="K6Y7R4"/>
<dbReference type="EMBL" id="BAEN01000035">
    <property type="protein sequence ID" value="GAC14262.1"/>
    <property type="molecule type" value="Genomic_DNA"/>
</dbReference>
<dbReference type="RefSeq" id="WP_008844078.1">
    <property type="nucleotide sequence ID" value="NZ_BAEN01000035.1"/>
</dbReference>
<keyword evidence="3" id="KW-0238">DNA-binding</keyword>
<comment type="caution">
    <text evidence="6">The sequence shown here is derived from an EMBL/GenBank/DDBJ whole genome shotgun (WGS) entry which is preliminary data.</text>
</comment>
<keyword evidence="4" id="KW-0804">Transcription</keyword>
<dbReference type="CDD" id="cd08440">
    <property type="entry name" value="PBP2_LTTR_like_4"/>
    <property type="match status" value="1"/>
</dbReference>
<dbReference type="InterPro" id="IPR000847">
    <property type="entry name" value="LysR_HTH_N"/>
</dbReference>
<evidence type="ECO:0000256" key="2">
    <source>
        <dbReference type="ARBA" id="ARBA00023015"/>
    </source>
</evidence>
<sequence length="301" mass="33883">MLSYKQLQCFITLAQSSTFAEAAEKVHLSQPALSTSIKKLEAYLGGPLFSRTTRKVELSHEGREFVPIARRLMHDWEHAIADMQELFAMQRGRLTIAAMPSFASSILPGVLKSFHQKWQAINLTIRDVVMEEVIHLVREGRAEIGFTFENEQLEGLDFQPLINNNFIAVVASNHPLSNKQNITWKQLSNYPFVAMNRGSSVRKWIESFVEQQKITLNIVAEANQLATLGECVKQDLGVSVVPGICQQQFNHKELVCLPIRGENLVRRIGMIKASRKTLSVPAETLWQLLVKGDKQAITTSS</sequence>
<dbReference type="SUPFAM" id="SSF46785">
    <property type="entry name" value="Winged helix' DNA-binding domain"/>
    <property type="match status" value="1"/>
</dbReference>
<dbReference type="OrthoDB" id="646694at2"/>
<dbReference type="Pfam" id="PF03466">
    <property type="entry name" value="LysR_substrate"/>
    <property type="match status" value="1"/>
</dbReference>
<dbReference type="PROSITE" id="PS50931">
    <property type="entry name" value="HTH_LYSR"/>
    <property type="match status" value="1"/>
</dbReference>
<keyword evidence="2" id="KW-0805">Transcription regulation</keyword>
<dbReference type="PANTHER" id="PTHR30419">
    <property type="entry name" value="HTH-TYPE TRANSCRIPTIONAL REGULATOR YBHD"/>
    <property type="match status" value="1"/>
</dbReference>
<dbReference type="InterPro" id="IPR036388">
    <property type="entry name" value="WH-like_DNA-bd_sf"/>
</dbReference>
<dbReference type="PANTHER" id="PTHR30419:SF30">
    <property type="entry name" value="LYSR FAMILY TRANSCRIPTIONAL REGULATOR"/>
    <property type="match status" value="1"/>
</dbReference>
<comment type="similarity">
    <text evidence="1">Belongs to the LysR transcriptional regulatory family.</text>
</comment>
<dbReference type="PRINTS" id="PR00039">
    <property type="entry name" value="HTHLYSR"/>
</dbReference>
<dbReference type="eggNOG" id="COG0583">
    <property type="taxonomic scope" value="Bacteria"/>
</dbReference>